<dbReference type="AlphaFoldDB" id="A0A6G7LM75"/>
<evidence type="ECO:0000313" key="2">
    <source>
        <dbReference type="EMBL" id="QIJ02830.1"/>
    </source>
</evidence>
<gene>
    <name evidence="2" type="ORF">GII14_00640</name>
</gene>
<feature type="domain" description="PapC N-terminal" evidence="1">
    <location>
        <begin position="42"/>
        <end position="82"/>
    </location>
</feature>
<sequence>MKKLSISNFITLLVVSYTLSFGCRITLAETSTSVGASSTSVTFDSSLLNMVGSDSFDLSYFQDGASALPGNYKSAVYINKMPEFNCEVRHSPISSSQCHFFKDNRWLLEV</sequence>
<dbReference type="EMBL" id="CP045857">
    <property type="protein sequence ID" value="QIJ02830.1"/>
    <property type="molecule type" value="Genomic_DNA"/>
</dbReference>
<protein>
    <recommendedName>
        <fullName evidence="1">PapC N-terminal domain-containing protein</fullName>
    </recommendedName>
</protein>
<dbReference type="RefSeq" id="WP_165564266.1">
    <property type="nucleotide sequence ID" value="NZ_CP045857.1"/>
</dbReference>
<dbReference type="Proteomes" id="UP000502117">
    <property type="component" value="Chromosome"/>
</dbReference>
<dbReference type="KEGG" id="schk:GII14_00640"/>
<organism evidence="2 3">
    <name type="scientific">Shewanella chilikensis</name>
    <dbReference type="NCBI Taxonomy" id="558541"/>
    <lineage>
        <taxon>Bacteria</taxon>
        <taxon>Pseudomonadati</taxon>
        <taxon>Pseudomonadota</taxon>
        <taxon>Gammaproteobacteria</taxon>
        <taxon>Alteromonadales</taxon>
        <taxon>Shewanellaceae</taxon>
        <taxon>Shewanella</taxon>
    </lineage>
</organism>
<name>A0A6G7LM75_9GAMM</name>
<dbReference type="SUPFAM" id="SSF141729">
    <property type="entry name" value="FimD N-terminal domain-like"/>
    <property type="match status" value="1"/>
</dbReference>
<evidence type="ECO:0000259" key="1">
    <source>
        <dbReference type="Pfam" id="PF13954"/>
    </source>
</evidence>
<dbReference type="InterPro" id="IPR025885">
    <property type="entry name" value="PapC_N"/>
</dbReference>
<dbReference type="InterPro" id="IPR037224">
    <property type="entry name" value="PapC_N_sf"/>
</dbReference>
<dbReference type="PROSITE" id="PS51257">
    <property type="entry name" value="PROKAR_LIPOPROTEIN"/>
    <property type="match status" value="1"/>
</dbReference>
<proteinExistence type="predicted"/>
<dbReference type="Pfam" id="PF13954">
    <property type="entry name" value="PapC_N"/>
    <property type="match status" value="1"/>
</dbReference>
<evidence type="ECO:0000313" key="3">
    <source>
        <dbReference type="Proteomes" id="UP000502117"/>
    </source>
</evidence>
<dbReference type="Gene3D" id="3.10.20.410">
    <property type="match status" value="1"/>
</dbReference>
<accession>A0A6G7LM75</accession>
<reference evidence="2 3" key="1">
    <citation type="submission" date="2019-11" db="EMBL/GenBank/DDBJ databases">
        <title>Complete Genome Sequence of Shewanella chilikensis Strain DC57, Isolated from Corroded Seal Rings at a floating production facility in Australia.</title>
        <authorList>
            <person name="Salgar-Chaparro S.J."/>
            <person name="Castillo-Villamizar G.A."/>
            <person name="Poehlein A."/>
            <person name="Daniel R."/>
            <person name="Machuca L."/>
        </authorList>
    </citation>
    <scope>NUCLEOTIDE SEQUENCE [LARGE SCALE GENOMIC DNA]</scope>
    <source>
        <strain evidence="2 3">DC57</strain>
    </source>
</reference>